<reference evidence="3 4" key="1">
    <citation type="submission" date="2016-10" db="EMBL/GenBank/DDBJ databases">
        <authorList>
            <person name="Varghese N."/>
            <person name="Submissions S."/>
        </authorList>
    </citation>
    <scope>NUCLEOTIDE SEQUENCE [LARGE SCALE GENOMIC DNA]</scope>
    <source>
        <strain evidence="3 4">CDM_1</strain>
    </source>
</reference>
<dbReference type="Pfam" id="PF26073">
    <property type="entry name" value="DUF8030"/>
    <property type="match status" value="1"/>
</dbReference>
<dbReference type="RefSeq" id="WP_149782707.1">
    <property type="nucleotide sequence ID" value="NZ_FMZP01000075.1"/>
</dbReference>
<organism evidence="3 4">
    <name type="scientific">Natrinema hispanicum</name>
    <dbReference type="NCBI Taxonomy" id="392421"/>
    <lineage>
        <taxon>Archaea</taxon>
        <taxon>Methanobacteriati</taxon>
        <taxon>Methanobacteriota</taxon>
        <taxon>Stenosarchaea group</taxon>
        <taxon>Halobacteria</taxon>
        <taxon>Halobacteriales</taxon>
        <taxon>Natrialbaceae</taxon>
        <taxon>Natrinema</taxon>
    </lineage>
</organism>
<evidence type="ECO:0000256" key="1">
    <source>
        <dbReference type="SAM" id="MobiDB-lite"/>
    </source>
</evidence>
<feature type="region of interest" description="Disordered" evidence="1">
    <location>
        <begin position="118"/>
        <end position="154"/>
    </location>
</feature>
<feature type="compositionally biased region" description="Basic and acidic residues" evidence="1">
    <location>
        <begin position="1"/>
        <end position="17"/>
    </location>
</feature>
<feature type="region of interest" description="Disordered" evidence="1">
    <location>
        <begin position="1"/>
        <end position="33"/>
    </location>
</feature>
<evidence type="ECO:0000313" key="4">
    <source>
        <dbReference type="Proteomes" id="UP000324021"/>
    </source>
</evidence>
<accession>A0A1G6YWS6</accession>
<name>A0A1G6YWS6_9EURY</name>
<sequence>MTSERQHPRDRGIDRAPTHRQPSKPPWSGLELRVPNDRSRESLISFVECVLVELTHADVGAEYRSSNVWGVKRTQYIAAETTGQLFRKRHYDERLGWHEQTLSRQDVRDELINRLARPTSLATNQSHPHPAEEPDTFQVKPTWQLRTGRWTSKR</sequence>
<dbReference type="AlphaFoldDB" id="A0A1G6YWS6"/>
<evidence type="ECO:0000259" key="2">
    <source>
        <dbReference type="Pfam" id="PF26073"/>
    </source>
</evidence>
<feature type="domain" description="DUF8030" evidence="2">
    <location>
        <begin position="47"/>
        <end position="147"/>
    </location>
</feature>
<evidence type="ECO:0000313" key="3">
    <source>
        <dbReference type="EMBL" id="SDD94105.1"/>
    </source>
</evidence>
<protein>
    <recommendedName>
        <fullName evidence="2">DUF8030 domain-containing protein</fullName>
    </recommendedName>
</protein>
<gene>
    <name evidence="3" type="ORF">SAMN05192552_10753</name>
</gene>
<dbReference type="Proteomes" id="UP000324021">
    <property type="component" value="Unassembled WGS sequence"/>
</dbReference>
<proteinExistence type="predicted"/>
<dbReference type="EMBL" id="FMZP01000075">
    <property type="protein sequence ID" value="SDD94105.1"/>
    <property type="molecule type" value="Genomic_DNA"/>
</dbReference>
<dbReference type="InterPro" id="IPR058343">
    <property type="entry name" value="DUF8030"/>
</dbReference>